<dbReference type="RefSeq" id="XP_003877796.1">
    <property type="nucleotide sequence ID" value="XM_003877747.1"/>
</dbReference>
<dbReference type="AlphaFoldDB" id="E9B277"/>
<name>E9B277_LEIMU</name>
<dbReference type="VEuPathDB" id="TriTrypDB:LmxM.30.2780"/>
<dbReference type="OrthoDB" id="267824at2759"/>
<accession>E9B277</accession>
<reference evidence="2 3" key="1">
    <citation type="journal article" date="2011" name="Genome Res.">
        <title>Chromosome and gene copy number variation allow major structural change between species and strains of Leishmania.</title>
        <authorList>
            <person name="Rogers M.B."/>
            <person name="Hilley J.D."/>
            <person name="Dickens N.J."/>
            <person name="Wilkes J."/>
            <person name="Bates P.A."/>
            <person name="Depledge D.P."/>
            <person name="Harris D."/>
            <person name="Her Y."/>
            <person name="Herzyk P."/>
            <person name="Imamura H."/>
            <person name="Otto T.D."/>
            <person name="Sanders M."/>
            <person name="Seeger K."/>
            <person name="Dujardin J.C."/>
            <person name="Berriman M."/>
            <person name="Smith D.F."/>
            <person name="Hertz-Fowler C."/>
            <person name="Mottram J.C."/>
        </authorList>
    </citation>
    <scope>NUCLEOTIDE SEQUENCE [LARGE SCALE GENOMIC DNA]</scope>
    <source>
        <strain evidence="2 3">MHOM/GT/2001/U1103</strain>
    </source>
</reference>
<sequence length="326" mass="35898">MRDHHPYRPATTNHCITTSCFSVSAPTSSSFSHLVPPLVRVDISVVLRPAHPPSPHTALIAAAPPHPLPLPYLTLFTTRLFLHHDSSLIMLTQNGRVVAVEEISQQYSTEQTMAAKELAAENQIHVALPEEVRERRRSRQSSQQRNGSHETPTTSYGEAAPRQTASRVLVRMPNEVRRRRSLSREARKSHNHTHPEENEMPGATSTATPKTAPLLTGKNGYGSAEKQCPEPEPPANGSSMQFAGEEAVDQDPPTEPLPTVHDAERSGNFINTVSHLEMELTESNPASVVEEVNQETGGNAASHENNDAYPMITEKEKGKHRCCMVM</sequence>
<dbReference type="OMA" id="CATRNDM"/>
<gene>
    <name evidence="2" type="ORF">LMXM_30_2780</name>
</gene>
<dbReference type="Proteomes" id="UP000007259">
    <property type="component" value="Chromosome 30"/>
</dbReference>
<evidence type="ECO:0000313" key="3">
    <source>
        <dbReference type="Proteomes" id="UP000007259"/>
    </source>
</evidence>
<organism evidence="2 3">
    <name type="scientific">Leishmania mexicana (strain MHOM/GT/2001/U1103)</name>
    <dbReference type="NCBI Taxonomy" id="929439"/>
    <lineage>
        <taxon>Eukaryota</taxon>
        <taxon>Discoba</taxon>
        <taxon>Euglenozoa</taxon>
        <taxon>Kinetoplastea</taxon>
        <taxon>Metakinetoplastina</taxon>
        <taxon>Trypanosomatida</taxon>
        <taxon>Trypanosomatidae</taxon>
        <taxon>Leishmaniinae</taxon>
        <taxon>Leishmania</taxon>
    </lineage>
</organism>
<dbReference type="EMBL" id="FR799583">
    <property type="protein sequence ID" value="CBZ29338.1"/>
    <property type="molecule type" value="Genomic_DNA"/>
</dbReference>
<evidence type="ECO:0000313" key="2">
    <source>
        <dbReference type="EMBL" id="CBZ29338.1"/>
    </source>
</evidence>
<dbReference type="KEGG" id="lmi:LMXM_30_2780"/>
<dbReference type="PROSITE" id="PS51257">
    <property type="entry name" value="PROKAR_LIPOPROTEIN"/>
    <property type="match status" value="1"/>
</dbReference>
<evidence type="ECO:0000256" key="1">
    <source>
        <dbReference type="SAM" id="MobiDB-lite"/>
    </source>
</evidence>
<protein>
    <submittedName>
        <fullName evidence="2">Uncharacterized protein</fullName>
    </submittedName>
</protein>
<keyword evidence="3" id="KW-1185">Reference proteome</keyword>
<dbReference type="GeneID" id="13453327"/>
<feature type="compositionally biased region" description="Basic and acidic residues" evidence="1">
    <location>
        <begin position="182"/>
        <end position="197"/>
    </location>
</feature>
<feature type="region of interest" description="Disordered" evidence="1">
    <location>
        <begin position="125"/>
        <end position="262"/>
    </location>
</feature>
<proteinExistence type="predicted"/>
<dbReference type="PhylomeDB" id="E9B277"/>